<evidence type="ECO:0000313" key="3">
    <source>
        <dbReference type="Proteomes" id="UP001392437"/>
    </source>
</evidence>
<keyword evidence="1" id="KW-0862">Zinc</keyword>
<proteinExistence type="predicted"/>
<dbReference type="CDD" id="cd04794">
    <property type="entry name" value="euk_LANCL"/>
    <property type="match status" value="1"/>
</dbReference>
<dbReference type="InterPro" id="IPR012341">
    <property type="entry name" value="6hp_glycosidase-like_sf"/>
</dbReference>
<organism evidence="2 3">
    <name type="scientific">Apiospora kogelbergensis</name>
    <dbReference type="NCBI Taxonomy" id="1337665"/>
    <lineage>
        <taxon>Eukaryota</taxon>
        <taxon>Fungi</taxon>
        <taxon>Dikarya</taxon>
        <taxon>Ascomycota</taxon>
        <taxon>Pezizomycotina</taxon>
        <taxon>Sordariomycetes</taxon>
        <taxon>Xylariomycetidae</taxon>
        <taxon>Amphisphaeriales</taxon>
        <taxon>Apiosporaceae</taxon>
        <taxon>Apiospora</taxon>
    </lineage>
</organism>
<dbReference type="SUPFAM" id="SSF158745">
    <property type="entry name" value="LanC-like"/>
    <property type="match status" value="1"/>
</dbReference>
<dbReference type="GO" id="GO:0005975">
    <property type="term" value="P:carbohydrate metabolic process"/>
    <property type="evidence" value="ECO:0007669"/>
    <property type="project" value="InterPro"/>
</dbReference>
<name>A0AAW0R2A8_9PEZI</name>
<dbReference type="AlphaFoldDB" id="A0AAW0R2A8"/>
<feature type="binding site" evidence="1">
    <location>
        <position position="324"/>
    </location>
    <ligand>
        <name>Zn(2+)</name>
        <dbReference type="ChEBI" id="CHEBI:29105"/>
    </ligand>
</feature>
<dbReference type="GO" id="GO:0005886">
    <property type="term" value="C:plasma membrane"/>
    <property type="evidence" value="ECO:0007669"/>
    <property type="project" value="TreeGrafter"/>
</dbReference>
<dbReference type="Gene3D" id="1.50.10.10">
    <property type="match status" value="1"/>
</dbReference>
<dbReference type="GO" id="GO:0031179">
    <property type="term" value="P:peptide modification"/>
    <property type="evidence" value="ECO:0007669"/>
    <property type="project" value="InterPro"/>
</dbReference>
<dbReference type="PANTHER" id="PTHR12736:SF7">
    <property type="entry name" value="LANC-LIKE PROTEIN 3"/>
    <property type="match status" value="1"/>
</dbReference>
<keyword evidence="3" id="KW-1185">Reference proteome</keyword>
<dbReference type="Pfam" id="PF05147">
    <property type="entry name" value="LANC_like"/>
    <property type="match status" value="1"/>
</dbReference>
<dbReference type="GO" id="GO:0046872">
    <property type="term" value="F:metal ion binding"/>
    <property type="evidence" value="ECO:0007669"/>
    <property type="project" value="UniProtKB-KW"/>
</dbReference>
<reference evidence="2 3" key="1">
    <citation type="submission" date="2023-01" db="EMBL/GenBank/DDBJ databases">
        <title>Analysis of 21 Apiospora genomes using comparative genomics revels a genus with tremendous synthesis potential of carbohydrate active enzymes and secondary metabolites.</title>
        <authorList>
            <person name="Sorensen T."/>
        </authorList>
    </citation>
    <scope>NUCLEOTIDE SEQUENCE [LARGE SCALE GENOMIC DNA]</scope>
    <source>
        <strain evidence="2 3">CBS 117206</strain>
    </source>
</reference>
<dbReference type="PRINTS" id="PR01950">
    <property type="entry name" value="LANCSUPER"/>
</dbReference>
<comment type="caution">
    <text evidence="2">The sequence shown here is derived from an EMBL/GenBank/DDBJ whole genome shotgun (WGS) entry which is preliminary data.</text>
</comment>
<dbReference type="Proteomes" id="UP001392437">
    <property type="component" value="Unassembled WGS sequence"/>
</dbReference>
<protein>
    <recommendedName>
        <fullName evidence="4">Lanthionine synthetase C-like protein</fullName>
    </recommendedName>
</protein>
<gene>
    <name evidence="2" type="ORF">PG999_005471</name>
</gene>
<dbReference type="EMBL" id="JAQQWP010000004">
    <property type="protein sequence ID" value="KAK8121351.1"/>
    <property type="molecule type" value="Genomic_DNA"/>
</dbReference>
<dbReference type="SMART" id="SM01260">
    <property type="entry name" value="LANC_like"/>
    <property type="match status" value="1"/>
</dbReference>
<evidence type="ECO:0008006" key="4">
    <source>
        <dbReference type="Google" id="ProtNLM"/>
    </source>
</evidence>
<sequence>MEGQQEVPRHFSNPSVRDAQATPVPYNELIACLERIIDFNPPSSSTTWTFEGLYRGPTSIAFLFHRLSTLYPGLILKSQLLAHWALYYLRLSDPRHGGHSYTAPTANNCGIRNETLAHLTAKALIQWDHRAIYQLCSHEPNINDEDKDGCNQWMNGRAGYLYLLRASDYVVERTGDFEGNASSRRLLHSTMEKTIHRMLEVPQPWNWQAGQQLGAAYGTIGSICQIVLSTEAVTVEMQDQLRRILAAQLASGNFPASLPAPAGSFDRRETLVQFCHGAPGFVVSLRSLRPHVPTSMREQIDAAIARTQAHVWARGLLTKMPCLCHGIAGNALALDRPADFVHFQSFMSTAGLVRSGRLMELKRGVDNSSLYTGEAGRAWVWVVADLGLEKTVLGYNDV</sequence>
<accession>A0AAW0R2A8</accession>
<keyword evidence="1" id="KW-0479">Metal-binding</keyword>
<feature type="binding site" evidence="1">
    <location>
        <position position="275"/>
    </location>
    <ligand>
        <name>Zn(2+)</name>
        <dbReference type="ChEBI" id="CHEBI:29105"/>
    </ligand>
</feature>
<dbReference type="InterPro" id="IPR007822">
    <property type="entry name" value="LANC-like"/>
</dbReference>
<feature type="binding site" evidence="1">
    <location>
        <position position="325"/>
    </location>
    <ligand>
        <name>Zn(2+)</name>
        <dbReference type="ChEBI" id="CHEBI:29105"/>
    </ligand>
</feature>
<evidence type="ECO:0000313" key="2">
    <source>
        <dbReference type="EMBL" id="KAK8121351.1"/>
    </source>
</evidence>
<evidence type="ECO:0000256" key="1">
    <source>
        <dbReference type="PIRSR" id="PIRSR607822-1"/>
    </source>
</evidence>
<dbReference type="PANTHER" id="PTHR12736">
    <property type="entry name" value="LANC-LIKE PROTEIN"/>
    <property type="match status" value="1"/>
</dbReference>